<feature type="region of interest" description="Disordered" evidence="1">
    <location>
        <begin position="164"/>
        <end position="183"/>
    </location>
</feature>
<dbReference type="RefSeq" id="XP_037878532.1">
    <property type="nucleotide sequence ID" value="XM_038022678.1"/>
</dbReference>
<dbReference type="GeneID" id="60404150"/>
<feature type="region of interest" description="Disordered" evidence="1">
    <location>
        <begin position="907"/>
        <end position="943"/>
    </location>
</feature>
<organism evidence="2 3">
    <name type="scientific">Eimeria mitis</name>
    <dbReference type="NCBI Taxonomy" id="44415"/>
    <lineage>
        <taxon>Eukaryota</taxon>
        <taxon>Sar</taxon>
        <taxon>Alveolata</taxon>
        <taxon>Apicomplexa</taxon>
        <taxon>Conoidasida</taxon>
        <taxon>Coccidia</taxon>
        <taxon>Eucoccidiorida</taxon>
        <taxon>Eimeriorina</taxon>
        <taxon>Eimeriidae</taxon>
        <taxon>Eimeria</taxon>
    </lineage>
</organism>
<evidence type="ECO:0000313" key="2">
    <source>
        <dbReference type="EMBL" id="CDJ36243.1"/>
    </source>
</evidence>
<dbReference type="Gene3D" id="1.20.5.2050">
    <property type="match status" value="1"/>
</dbReference>
<feature type="region of interest" description="Disordered" evidence="1">
    <location>
        <begin position="497"/>
        <end position="525"/>
    </location>
</feature>
<keyword evidence="3" id="KW-1185">Reference proteome</keyword>
<dbReference type="VEuPathDB" id="ToxoDB:EMH_0060790"/>
<accession>U6KLB2</accession>
<name>U6KLB2_9EIME</name>
<feature type="compositionally biased region" description="Basic and acidic residues" evidence="1">
    <location>
        <begin position="838"/>
        <end position="847"/>
    </location>
</feature>
<feature type="region of interest" description="Disordered" evidence="1">
    <location>
        <begin position="227"/>
        <end position="330"/>
    </location>
</feature>
<dbReference type="Proteomes" id="UP000030744">
    <property type="component" value="Unassembled WGS sequence"/>
</dbReference>
<evidence type="ECO:0000313" key="3">
    <source>
        <dbReference type="Proteomes" id="UP000030744"/>
    </source>
</evidence>
<gene>
    <name evidence="2" type="ORF">EMH_0060790</name>
</gene>
<feature type="compositionally biased region" description="Basic and acidic residues" evidence="1">
    <location>
        <begin position="925"/>
        <end position="936"/>
    </location>
</feature>
<reference evidence="2" key="1">
    <citation type="submission" date="2013-10" db="EMBL/GenBank/DDBJ databases">
        <title>Genomic analysis of the causative agents of coccidiosis in chickens.</title>
        <authorList>
            <person name="Reid A.J."/>
            <person name="Blake D."/>
            <person name="Billington K."/>
            <person name="Browne H."/>
            <person name="Dunn M."/>
            <person name="Hung S."/>
            <person name="Kawahara F."/>
            <person name="Miranda-Saavedra D."/>
            <person name="Mourier T."/>
            <person name="Nagra H."/>
            <person name="Otto T.D."/>
            <person name="Rawlings N."/>
            <person name="Sanchez A."/>
            <person name="Sanders M."/>
            <person name="Subramaniam C."/>
            <person name="Tay Y."/>
            <person name="Dear P."/>
            <person name="Doerig C."/>
            <person name="Gruber A."/>
            <person name="Parkinson J."/>
            <person name="Shirley M."/>
            <person name="Wan K.L."/>
            <person name="Berriman M."/>
            <person name="Tomley F."/>
            <person name="Pain A."/>
        </authorList>
    </citation>
    <scope>NUCLEOTIDE SEQUENCE [LARGE SCALE GENOMIC DNA]</scope>
    <source>
        <strain evidence="2">Houghton</strain>
    </source>
</reference>
<dbReference type="OrthoDB" id="329651at2759"/>
<protein>
    <submittedName>
        <fullName evidence="2">Uncharacterized protein</fullName>
    </submittedName>
</protein>
<feature type="compositionally biased region" description="Low complexity" evidence="1">
    <location>
        <begin position="508"/>
        <end position="523"/>
    </location>
</feature>
<evidence type="ECO:0000256" key="1">
    <source>
        <dbReference type="SAM" id="MobiDB-lite"/>
    </source>
</evidence>
<sequence>MHSKGGSIALSTVGASGPLGGRKLGVLQQQGGTATASELLTLPAIGVTCCSSSCSSSSSPSGADEPAENWASTGGLIESPASARHRACYCCLDPCANRYEASANNRCNSSCNTCCSPICSCRGDFKWWGVEQGGSSSCCCCNLAKDMDCSTVCSTSSRPEERQPSLAYTSTEAVKSSNNSNNGDNCKSNCTNSCKGSSPSRGEYKWRGRMNLFLRRAVLGDFTKSSNGSNNGRCCSAADPHTPESTSQEQRQDRTPRCLLVGAADPNPRTQEAEPKGAPLSGAPLGALGRSWQDARGPKGLRAETRFDSPQEAPDSEIGKAAATNSQQQPLLLLASVKEVRSSTPMTYNTNSHGDCSGIDQLVRQPLQQLPVAYSSSNSPAAAEPASSEATSAVAEPLSPAAAATPTAAVTTPTAAPTTPAAAATPTTAATTPTAAAATPTAAPVTHTEGATETTATSIAGATPIAANAASPAAATTPTTAATPTNATAKILATPSAHTPTEVAATRPSEASFSSPSGGSSSAVCEQSAPSCEPRFCYCLEHLLAGLCWGPPCLCGALQDSVRWGFGGTCTVDNHLVNPQQELELLLQRAAATAPSGGEGPTQVAPQKKIAGDRYGALRAAQRSGEAGLWSPTGDSLLPMPTILSSAGGDSSACTSLGRLVPGNGSALSSGDAVCAPPLPESCSPISDWGSPAQQWAVPQRTECDGTDTSSCSSEVRPWNPTLVKKRGYGMGNFSSEEKEEGRSCLGLFAPLLGFEGPPKGSSQNVSRYPRTALCADAFVCSGVQWLASSEDEAGESGAEGGGGRPLLPLPSCSARFCGGKALETGKPYTRDGRRKRDGGVRDRNKLAEGFRSARDCGNSLLYSSSKRTTGTPFCLRPNAHQPLSSTAGGPVTGQGATWADIREADRTGKFTGGPEGTPGCAGSRWRDGGREETRDAVCSSGNGGHQTVMEIAAVPVRTRKGFRKPLPLPPEMLAAIAAAGPRRPVEPVLQYDGESREWRVFWMEEPQARYKVFQSKKFGKERAQQLALEWLHRAKAGAIHGSGRGPRVGGPSAYRFKRGRHEGPPLATEYKHSSPETLQLSTPHSALELSPEASPALTPFPTAIPAI</sequence>
<dbReference type="EMBL" id="HG735654">
    <property type="protein sequence ID" value="CDJ36243.1"/>
    <property type="molecule type" value="Genomic_DNA"/>
</dbReference>
<feature type="region of interest" description="Disordered" evidence="1">
    <location>
        <begin position="1058"/>
        <end position="1108"/>
    </location>
</feature>
<proteinExistence type="predicted"/>
<reference evidence="2" key="2">
    <citation type="submission" date="2013-10" db="EMBL/GenBank/DDBJ databases">
        <authorList>
            <person name="Aslett M."/>
        </authorList>
    </citation>
    <scope>NUCLEOTIDE SEQUENCE [LARGE SCALE GENOMIC DNA]</scope>
    <source>
        <strain evidence="2">Houghton</strain>
    </source>
</reference>
<feature type="region of interest" description="Disordered" evidence="1">
    <location>
        <begin position="828"/>
        <end position="847"/>
    </location>
</feature>
<feature type="region of interest" description="Disordered" evidence="1">
    <location>
        <begin position="374"/>
        <end position="452"/>
    </location>
</feature>
<dbReference type="AlphaFoldDB" id="U6KLB2"/>
<feature type="compositionally biased region" description="Polar residues" evidence="1">
    <location>
        <begin position="1076"/>
        <end position="1085"/>
    </location>
</feature>